<reference evidence="1 2" key="1">
    <citation type="submission" date="2018-06" db="EMBL/GenBank/DDBJ databases">
        <title>Comparative genomics reveals the genomic features of Rhizophagus irregularis, R. cerebriforme, R. diaphanum and Gigaspora rosea, and their symbiotic lifestyle signature.</title>
        <authorList>
            <person name="Morin E."/>
            <person name="San Clemente H."/>
            <person name="Chen E.C.H."/>
            <person name="De La Providencia I."/>
            <person name="Hainaut M."/>
            <person name="Kuo A."/>
            <person name="Kohler A."/>
            <person name="Murat C."/>
            <person name="Tang N."/>
            <person name="Roy S."/>
            <person name="Loubradou J."/>
            <person name="Henrissat B."/>
            <person name="Grigoriev I.V."/>
            <person name="Corradi N."/>
            <person name="Roux C."/>
            <person name="Martin F.M."/>
        </authorList>
    </citation>
    <scope>NUCLEOTIDE SEQUENCE [LARGE SCALE GENOMIC DNA]</scope>
    <source>
        <strain evidence="1 2">DAOM 194757</strain>
    </source>
</reference>
<dbReference type="Proteomes" id="UP000266673">
    <property type="component" value="Unassembled WGS sequence"/>
</dbReference>
<keyword evidence="2" id="KW-1185">Reference proteome</keyword>
<gene>
    <name evidence="1" type="ORF">C2G38_2174202</name>
</gene>
<evidence type="ECO:0000313" key="2">
    <source>
        <dbReference type="Proteomes" id="UP000266673"/>
    </source>
</evidence>
<comment type="caution">
    <text evidence="1">The sequence shown here is derived from an EMBL/GenBank/DDBJ whole genome shotgun (WGS) entry which is preliminary data.</text>
</comment>
<dbReference type="AlphaFoldDB" id="A0A397VKI8"/>
<evidence type="ECO:0000313" key="1">
    <source>
        <dbReference type="EMBL" id="RIB22368.1"/>
    </source>
</evidence>
<protein>
    <submittedName>
        <fullName evidence="1">Uncharacterized protein</fullName>
    </submittedName>
</protein>
<dbReference type="EMBL" id="QKWP01000313">
    <property type="protein sequence ID" value="RIB22368.1"/>
    <property type="molecule type" value="Genomic_DNA"/>
</dbReference>
<proteinExistence type="predicted"/>
<accession>A0A397VKI8</accession>
<name>A0A397VKI8_9GLOM</name>
<organism evidence="1 2">
    <name type="scientific">Gigaspora rosea</name>
    <dbReference type="NCBI Taxonomy" id="44941"/>
    <lineage>
        <taxon>Eukaryota</taxon>
        <taxon>Fungi</taxon>
        <taxon>Fungi incertae sedis</taxon>
        <taxon>Mucoromycota</taxon>
        <taxon>Glomeromycotina</taxon>
        <taxon>Glomeromycetes</taxon>
        <taxon>Diversisporales</taxon>
        <taxon>Gigasporaceae</taxon>
        <taxon>Gigaspora</taxon>
    </lineage>
</organism>
<sequence>MKESSKRLELCFFKELNVLCALHSHTTVVTILRPSSHPYLSLSTSRPGLLSSKWDIFPNGLQNCKLEKGGSLERRNMGFQLELRWNMELQLVGFSSMDNFKSFKGSSSLVPLVGSFQLLWTEIPRAYPAWNSFVFRVSSYLSSRPELQEFVENLQDLEDQIMT</sequence>